<organism evidence="8 9">
    <name type="scientific">Lithohypha guttulata</name>
    <dbReference type="NCBI Taxonomy" id="1690604"/>
    <lineage>
        <taxon>Eukaryota</taxon>
        <taxon>Fungi</taxon>
        <taxon>Dikarya</taxon>
        <taxon>Ascomycota</taxon>
        <taxon>Pezizomycotina</taxon>
        <taxon>Eurotiomycetes</taxon>
        <taxon>Chaetothyriomycetidae</taxon>
        <taxon>Chaetothyriales</taxon>
        <taxon>Trichomeriaceae</taxon>
        <taxon>Lithohypha</taxon>
    </lineage>
</organism>
<feature type="transmembrane region" description="Helical" evidence="7">
    <location>
        <begin position="358"/>
        <end position="388"/>
    </location>
</feature>
<dbReference type="EMBL" id="JAVRRJ010000002">
    <property type="protein sequence ID" value="KAK5087894.1"/>
    <property type="molecule type" value="Genomic_DNA"/>
</dbReference>
<feature type="transmembrane region" description="Helical" evidence="7">
    <location>
        <begin position="90"/>
        <end position="110"/>
    </location>
</feature>
<keyword evidence="9" id="KW-1185">Reference proteome</keyword>
<dbReference type="Pfam" id="PF07690">
    <property type="entry name" value="MFS_1"/>
    <property type="match status" value="1"/>
</dbReference>
<dbReference type="SUPFAM" id="SSF103473">
    <property type="entry name" value="MFS general substrate transporter"/>
    <property type="match status" value="1"/>
</dbReference>
<dbReference type="InterPro" id="IPR036259">
    <property type="entry name" value="MFS_trans_sf"/>
</dbReference>
<dbReference type="Gene3D" id="1.20.1250.20">
    <property type="entry name" value="MFS general substrate transporter like domains"/>
    <property type="match status" value="1"/>
</dbReference>
<dbReference type="InterPro" id="IPR011701">
    <property type="entry name" value="MFS"/>
</dbReference>
<keyword evidence="4 7" id="KW-1133">Transmembrane helix</keyword>
<sequence>MRQPGPPSWSSIPKKFELAIICSVRIVDFFQQAALQAFMFYQLASYSPDTSESEISFQVGVLQGVFTAAQIVTSVIWGRAADSPTWGRKRVILASLIGQAVSCIGVAFSTSFATAVIWRTLGGAVNATVGGARTALFEKTEKKYHSRTSLLLPLAWNIANIFGPPVGGLLSDPVRYYPALFGDNSLFGGANGVTWMKTYPYALPNLFCALVLFADAVLVFLFLEETLKARQGRRDRGLELAAGLQQFFVHYVLRRSGYQSLNDHDPRQGTSLIDDGGSASSTSMVGVPKERSTTPPGREATNSSTLPRVLTKNIILTLTTVAFLDFQLGGFTALWSMFLSSEKRDPVSGPKPHLPFKFTGGLGFSPSVVGLAMSILGFVGIICQFVLYPRVNARFGLLRSTIYSLFFFPIAYVLAPYLSLLASNSDNQVVLWSGITLVALILIGARTFAIPGVVLLTNNASPSPEVLGTVHGLGAADIWPYGRREVVQQWFGERHCGRAVVVTGV</sequence>
<accession>A0AAN7T2Y5</accession>
<protein>
    <recommendedName>
        <fullName evidence="10">Major facilitator superfamily (MFS) profile domain-containing protein</fullName>
    </recommendedName>
</protein>
<comment type="subcellular location">
    <subcellularLocation>
        <location evidence="1">Membrane</location>
        <topology evidence="1">Multi-pass membrane protein</topology>
    </subcellularLocation>
</comment>
<feature type="transmembrane region" description="Helical" evidence="7">
    <location>
        <begin position="314"/>
        <end position="338"/>
    </location>
</feature>
<evidence type="ECO:0000256" key="2">
    <source>
        <dbReference type="ARBA" id="ARBA00022448"/>
    </source>
</evidence>
<dbReference type="PANTHER" id="PTHR23504:SF16">
    <property type="entry name" value="TRANSPORTER, PUTATIVE (AFU_ORTHOLOGUE AFUA_1G13970)-RELATED"/>
    <property type="match status" value="1"/>
</dbReference>
<feature type="transmembrane region" description="Helical" evidence="7">
    <location>
        <begin position="116"/>
        <end position="136"/>
    </location>
</feature>
<evidence type="ECO:0008006" key="10">
    <source>
        <dbReference type="Google" id="ProtNLM"/>
    </source>
</evidence>
<dbReference type="Proteomes" id="UP001309876">
    <property type="component" value="Unassembled WGS sequence"/>
</dbReference>
<feature type="transmembrane region" description="Helical" evidence="7">
    <location>
        <begin position="400"/>
        <end position="418"/>
    </location>
</feature>
<reference evidence="8 9" key="1">
    <citation type="submission" date="2023-08" db="EMBL/GenBank/DDBJ databases">
        <title>Black Yeasts Isolated from many extreme environments.</title>
        <authorList>
            <person name="Coleine C."/>
            <person name="Stajich J.E."/>
            <person name="Selbmann L."/>
        </authorList>
    </citation>
    <scope>NUCLEOTIDE SEQUENCE [LARGE SCALE GENOMIC DNA]</scope>
    <source>
        <strain evidence="8 9">CCFEE 5910</strain>
    </source>
</reference>
<dbReference type="GO" id="GO:0016020">
    <property type="term" value="C:membrane"/>
    <property type="evidence" value="ECO:0007669"/>
    <property type="project" value="UniProtKB-SubCell"/>
</dbReference>
<evidence type="ECO:0000313" key="8">
    <source>
        <dbReference type="EMBL" id="KAK5087894.1"/>
    </source>
</evidence>
<feature type="transmembrane region" description="Helical" evidence="7">
    <location>
        <begin position="430"/>
        <end position="456"/>
    </location>
</feature>
<comment type="caution">
    <text evidence="8">The sequence shown here is derived from an EMBL/GenBank/DDBJ whole genome shotgun (WGS) entry which is preliminary data.</text>
</comment>
<evidence type="ECO:0000256" key="6">
    <source>
        <dbReference type="SAM" id="MobiDB-lite"/>
    </source>
</evidence>
<gene>
    <name evidence="8" type="ORF">LTR05_002109</name>
</gene>
<keyword evidence="2" id="KW-0813">Transport</keyword>
<evidence type="ECO:0000256" key="4">
    <source>
        <dbReference type="ARBA" id="ARBA00022989"/>
    </source>
</evidence>
<feature type="region of interest" description="Disordered" evidence="6">
    <location>
        <begin position="262"/>
        <end position="303"/>
    </location>
</feature>
<feature type="transmembrane region" description="Helical" evidence="7">
    <location>
        <begin position="201"/>
        <end position="223"/>
    </location>
</feature>
<feature type="transmembrane region" description="Helical" evidence="7">
    <location>
        <begin position="55"/>
        <end position="78"/>
    </location>
</feature>
<feature type="transmembrane region" description="Helical" evidence="7">
    <location>
        <begin position="148"/>
        <end position="170"/>
    </location>
</feature>
<keyword evidence="5 7" id="KW-0472">Membrane</keyword>
<name>A0AAN7T2Y5_9EURO</name>
<keyword evidence="3 7" id="KW-0812">Transmembrane</keyword>
<dbReference type="GO" id="GO:0022857">
    <property type="term" value="F:transmembrane transporter activity"/>
    <property type="evidence" value="ECO:0007669"/>
    <property type="project" value="InterPro"/>
</dbReference>
<proteinExistence type="predicted"/>
<evidence type="ECO:0000256" key="5">
    <source>
        <dbReference type="ARBA" id="ARBA00023136"/>
    </source>
</evidence>
<dbReference type="PANTHER" id="PTHR23504">
    <property type="entry name" value="MAJOR FACILITATOR SUPERFAMILY DOMAIN-CONTAINING PROTEIN 10"/>
    <property type="match status" value="1"/>
</dbReference>
<evidence type="ECO:0000256" key="1">
    <source>
        <dbReference type="ARBA" id="ARBA00004141"/>
    </source>
</evidence>
<evidence type="ECO:0000256" key="7">
    <source>
        <dbReference type="SAM" id="Phobius"/>
    </source>
</evidence>
<evidence type="ECO:0000256" key="3">
    <source>
        <dbReference type="ARBA" id="ARBA00022692"/>
    </source>
</evidence>
<dbReference type="AlphaFoldDB" id="A0AAN7T2Y5"/>
<evidence type="ECO:0000313" key="9">
    <source>
        <dbReference type="Proteomes" id="UP001309876"/>
    </source>
</evidence>